<feature type="transmembrane region" description="Helical" evidence="1">
    <location>
        <begin position="165"/>
        <end position="185"/>
    </location>
</feature>
<protein>
    <submittedName>
        <fullName evidence="2">Uncharacterized protein</fullName>
    </submittedName>
</protein>
<keyword evidence="1" id="KW-0812">Transmembrane</keyword>
<evidence type="ECO:0000313" key="3">
    <source>
        <dbReference type="Proteomes" id="UP000315344"/>
    </source>
</evidence>
<keyword evidence="1" id="KW-0472">Membrane</keyword>
<feature type="transmembrane region" description="Helical" evidence="1">
    <location>
        <begin position="52"/>
        <end position="69"/>
    </location>
</feature>
<sequence>MSLLALAFVVSSLMFATSPLPSQDLPWQIAALMERTDPDGLATIYLRPQQPAMWLLLIGLWLSLILFVARRLWPSDTRPDLDLADLVLLISGLAAGAIWPWVAIGAPLAGFLLSVLMLMALIAAARRTFSDGRLARHPFLGILAGWTTVVTFAAFGSFLTDITPIPVEVTTLVVAVLTCAAAIAIQIRIPHNAAYTITVMFALLATAATTIETNPPIAVIAVLSMAALTFLLVRVTT</sequence>
<feature type="transmembrane region" description="Helical" evidence="1">
    <location>
        <begin position="108"/>
        <end position="125"/>
    </location>
</feature>
<proteinExistence type="predicted"/>
<feature type="transmembrane region" description="Helical" evidence="1">
    <location>
        <begin position="81"/>
        <end position="102"/>
    </location>
</feature>
<name>A0A533I2Q5_PARDE</name>
<keyword evidence="1" id="KW-1133">Transmembrane helix</keyword>
<gene>
    <name evidence="2" type="ORF">DI616_15520</name>
</gene>
<comment type="caution">
    <text evidence="2">The sequence shown here is derived from an EMBL/GenBank/DDBJ whole genome shotgun (WGS) entry which is preliminary data.</text>
</comment>
<organism evidence="2 3">
    <name type="scientific">Paracoccus denitrificans</name>
    <dbReference type="NCBI Taxonomy" id="266"/>
    <lineage>
        <taxon>Bacteria</taxon>
        <taxon>Pseudomonadati</taxon>
        <taxon>Pseudomonadota</taxon>
        <taxon>Alphaproteobacteria</taxon>
        <taxon>Rhodobacterales</taxon>
        <taxon>Paracoccaceae</taxon>
        <taxon>Paracoccus</taxon>
    </lineage>
</organism>
<dbReference type="AlphaFoldDB" id="A0A533I2Q5"/>
<feature type="transmembrane region" description="Helical" evidence="1">
    <location>
        <begin position="192"/>
        <end position="211"/>
    </location>
</feature>
<dbReference type="EMBL" id="VAFL01000014">
    <property type="protein sequence ID" value="TKW65343.1"/>
    <property type="molecule type" value="Genomic_DNA"/>
</dbReference>
<reference evidence="2 3" key="1">
    <citation type="journal article" date="2017" name="Nat. Commun.">
        <title>In situ click chemistry generation of cyclooxygenase-2 inhibitors.</title>
        <authorList>
            <person name="Bhardwaj A."/>
            <person name="Kaur J."/>
            <person name="Wuest M."/>
            <person name="Wuest F."/>
        </authorList>
    </citation>
    <scope>NUCLEOTIDE SEQUENCE [LARGE SCALE GENOMIC DNA]</scope>
    <source>
        <strain evidence="2">S2_012_000_R3_94</strain>
    </source>
</reference>
<accession>A0A533I2Q5</accession>
<evidence type="ECO:0000313" key="2">
    <source>
        <dbReference type="EMBL" id="TKW65343.1"/>
    </source>
</evidence>
<dbReference type="Proteomes" id="UP000315344">
    <property type="component" value="Unassembled WGS sequence"/>
</dbReference>
<feature type="transmembrane region" description="Helical" evidence="1">
    <location>
        <begin position="217"/>
        <end position="235"/>
    </location>
</feature>
<feature type="transmembrane region" description="Helical" evidence="1">
    <location>
        <begin position="137"/>
        <end position="159"/>
    </location>
</feature>
<evidence type="ECO:0000256" key="1">
    <source>
        <dbReference type="SAM" id="Phobius"/>
    </source>
</evidence>